<reference evidence="1 2" key="1">
    <citation type="submission" date="2014-04" db="EMBL/GenBank/DDBJ databases">
        <authorList>
            <consortium name="DOE Joint Genome Institute"/>
            <person name="Kuo A."/>
            <person name="Kohler A."/>
            <person name="Nagy L.G."/>
            <person name="Floudas D."/>
            <person name="Copeland A."/>
            <person name="Barry K.W."/>
            <person name="Cichocki N."/>
            <person name="Veneault-Fourrey C."/>
            <person name="LaButti K."/>
            <person name="Lindquist E.A."/>
            <person name="Lipzen A."/>
            <person name="Lundell T."/>
            <person name="Morin E."/>
            <person name="Murat C."/>
            <person name="Sun H."/>
            <person name="Tunlid A."/>
            <person name="Henrissat B."/>
            <person name="Grigoriev I.V."/>
            <person name="Hibbett D.S."/>
            <person name="Martin F."/>
            <person name="Nordberg H.P."/>
            <person name="Cantor M.N."/>
            <person name="Hua S.X."/>
        </authorList>
    </citation>
    <scope>NUCLEOTIDE SEQUENCE [LARGE SCALE GENOMIC DNA]</scope>
    <source>
        <strain evidence="1 2">LaAM-08-1</strain>
    </source>
</reference>
<proteinExistence type="predicted"/>
<evidence type="ECO:0000313" key="2">
    <source>
        <dbReference type="Proteomes" id="UP000054477"/>
    </source>
</evidence>
<keyword evidence="2" id="KW-1185">Reference proteome</keyword>
<name>A0A0C9WSE3_9AGAR</name>
<dbReference type="Proteomes" id="UP000054477">
    <property type="component" value="Unassembled WGS sequence"/>
</dbReference>
<dbReference type="EMBL" id="KN838602">
    <property type="protein sequence ID" value="KIK01745.1"/>
    <property type="molecule type" value="Genomic_DNA"/>
</dbReference>
<dbReference type="AlphaFoldDB" id="A0A0C9WSE3"/>
<evidence type="ECO:0000313" key="1">
    <source>
        <dbReference type="EMBL" id="KIK01745.1"/>
    </source>
</evidence>
<dbReference type="HOGENOM" id="CLU_1907052_0_0_1"/>
<gene>
    <name evidence="1" type="ORF">K443DRAFT_550657</name>
</gene>
<accession>A0A0C9WSE3</accession>
<sequence length="133" mass="14953">MEMRRPAVQVAQPARKLGLCCTCNIASSSEFPRFSCRECPSPKLNCEWSGTLDVGSISFFASLISLISRCFMGSVYEIQDTNTFIDFGMIYLFLSFTYNSNTNIFTSIQYLHLAIDPAGIFPDTLLPLPDLRR</sequence>
<reference evidence="2" key="2">
    <citation type="submission" date="2015-01" db="EMBL/GenBank/DDBJ databases">
        <title>Evolutionary Origins and Diversification of the Mycorrhizal Mutualists.</title>
        <authorList>
            <consortium name="DOE Joint Genome Institute"/>
            <consortium name="Mycorrhizal Genomics Consortium"/>
            <person name="Kohler A."/>
            <person name="Kuo A."/>
            <person name="Nagy L.G."/>
            <person name="Floudas D."/>
            <person name="Copeland A."/>
            <person name="Barry K.W."/>
            <person name="Cichocki N."/>
            <person name="Veneault-Fourrey C."/>
            <person name="LaButti K."/>
            <person name="Lindquist E.A."/>
            <person name="Lipzen A."/>
            <person name="Lundell T."/>
            <person name="Morin E."/>
            <person name="Murat C."/>
            <person name="Riley R."/>
            <person name="Ohm R."/>
            <person name="Sun H."/>
            <person name="Tunlid A."/>
            <person name="Henrissat B."/>
            <person name="Grigoriev I.V."/>
            <person name="Hibbett D.S."/>
            <person name="Martin F."/>
        </authorList>
    </citation>
    <scope>NUCLEOTIDE SEQUENCE [LARGE SCALE GENOMIC DNA]</scope>
    <source>
        <strain evidence="2">LaAM-08-1</strain>
    </source>
</reference>
<protein>
    <submittedName>
        <fullName evidence="1">Uncharacterized protein</fullName>
    </submittedName>
</protein>
<organism evidence="1 2">
    <name type="scientific">Laccaria amethystina LaAM-08-1</name>
    <dbReference type="NCBI Taxonomy" id="1095629"/>
    <lineage>
        <taxon>Eukaryota</taxon>
        <taxon>Fungi</taxon>
        <taxon>Dikarya</taxon>
        <taxon>Basidiomycota</taxon>
        <taxon>Agaricomycotina</taxon>
        <taxon>Agaricomycetes</taxon>
        <taxon>Agaricomycetidae</taxon>
        <taxon>Agaricales</taxon>
        <taxon>Agaricineae</taxon>
        <taxon>Hydnangiaceae</taxon>
        <taxon>Laccaria</taxon>
    </lineage>
</organism>